<feature type="binding site" evidence="11">
    <location>
        <position position="292"/>
    </location>
    <ligand>
        <name>Ni(2+)</name>
        <dbReference type="ChEBI" id="CHEBI:49786"/>
        <note>catalytic</note>
    </ligand>
</feature>
<evidence type="ECO:0000256" key="5">
    <source>
        <dbReference type="ARBA" id="ARBA00022857"/>
    </source>
</evidence>
<gene>
    <name evidence="11" type="primary">egsA</name>
    <name evidence="12" type="ORF">B4121_0819</name>
</gene>
<feature type="binding site" evidence="11">
    <location>
        <begin position="118"/>
        <end position="122"/>
    </location>
    <ligand>
        <name>NAD(+)</name>
        <dbReference type="ChEBI" id="CHEBI:57540"/>
    </ligand>
</feature>
<proteinExistence type="inferred from homology"/>
<comment type="function">
    <text evidence="11">Catalyzes the NAD(P)H-dependent reduction of dihydroxyacetonephosphate (DHAP or glycerone phosphate) to glycerol 1-phosphate (G1P). The G1P thus generated is probably used for the synthesis of phosphoglycerolipids in Gram-positive bacterial species.</text>
</comment>
<protein>
    <recommendedName>
        <fullName evidence="11">Glycerol-1-phosphate dehydrogenase [NAD(P)+]</fullName>
        <shortName evidence="11">G1P dehydrogenase</shortName>
        <shortName evidence="11">G1PDH</shortName>
        <ecNumber evidence="11">1.1.1.261</ecNumber>
    </recommendedName>
    <alternativeName>
        <fullName evidence="11">Enantiomeric glycerophosphate synthase</fullName>
    </alternativeName>
    <alternativeName>
        <fullName evidence="11">sn-glycerol-1-phosphate dehydrogenase</fullName>
    </alternativeName>
</protein>
<evidence type="ECO:0000256" key="11">
    <source>
        <dbReference type="HAMAP-Rule" id="MF_00497"/>
    </source>
</evidence>
<dbReference type="GO" id="GO:0008654">
    <property type="term" value="P:phospholipid biosynthetic process"/>
    <property type="evidence" value="ECO:0007669"/>
    <property type="project" value="UniProtKB-KW"/>
</dbReference>
<dbReference type="GO" id="GO:0005737">
    <property type="term" value="C:cytoplasm"/>
    <property type="evidence" value="ECO:0007669"/>
    <property type="project" value="UniProtKB-SubCell"/>
</dbReference>
<evidence type="ECO:0000256" key="10">
    <source>
        <dbReference type="ARBA" id="ARBA00023264"/>
    </source>
</evidence>
<feature type="binding site" evidence="11">
    <location>
        <position position="57"/>
    </location>
    <ligand>
        <name>NAD(+)</name>
        <dbReference type="ChEBI" id="CHEBI:57540"/>
    </ligand>
</feature>
<dbReference type="EC" id="1.1.1.261" evidence="11"/>
<evidence type="ECO:0000256" key="8">
    <source>
        <dbReference type="ARBA" id="ARBA00023098"/>
    </source>
</evidence>
<feature type="binding site" evidence="11">
    <location>
        <position position="149"/>
    </location>
    <ligand>
        <name>NAD(+)</name>
        <dbReference type="ChEBI" id="CHEBI:57540"/>
    </ligand>
</feature>
<reference evidence="12 13" key="1">
    <citation type="journal article" date="2016" name="Front. Microbiol.">
        <title>High-Level Heat Resistance of Spores of Bacillus amyloliquefaciens and Bacillus licheniformis Results from the Presence of a spoVA Operon in a Tn1546 Transposon.</title>
        <authorList>
            <person name="Berendsen E.M."/>
            <person name="Koning R.A."/>
            <person name="Boekhorst J."/>
            <person name="de Jong A."/>
            <person name="Kuipers O.P."/>
            <person name="Wells-Bennik M.H."/>
        </authorList>
    </citation>
    <scope>NUCLEOTIDE SEQUENCE [LARGE SCALE GENOMIC DNA]</scope>
    <source>
        <strain evidence="12 13">B4121</strain>
    </source>
</reference>
<dbReference type="CDD" id="cd08175">
    <property type="entry name" value="G1PDH"/>
    <property type="match status" value="1"/>
</dbReference>
<name>A0A7Z0X085_9BACI</name>
<dbReference type="HAMAP" id="MF_00497_B">
    <property type="entry name" value="G1P_dehydrogenase_B"/>
    <property type="match status" value="1"/>
</dbReference>
<comment type="cofactor">
    <cofactor evidence="11">
        <name>Ni(2+)</name>
        <dbReference type="ChEBI" id="CHEBI:49786"/>
    </cofactor>
    <text evidence="11">Binds 1 nickel ion per subunit.</text>
</comment>
<comment type="catalytic activity">
    <reaction evidence="11">
        <text>sn-glycerol 1-phosphate + NAD(+) = dihydroxyacetone phosphate + NADH + H(+)</text>
        <dbReference type="Rhea" id="RHEA:21412"/>
        <dbReference type="ChEBI" id="CHEBI:15378"/>
        <dbReference type="ChEBI" id="CHEBI:57540"/>
        <dbReference type="ChEBI" id="CHEBI:57642"/>
        <dbReference type="ChEBI" id="CHEBI:57685"/>
        <dbReference type="ChEBI" id="CHEBI:57945"/>
        <dbReference type="EC" id="1.1.1.261"/>
    </reaction>
</comment>
<feature type="binding site" evidence="11">
    <location>
        <position position="192"/>
    </location>
    <ligand>
        <name>substrate</name>
    </ligand>
</feature>
<evidence type="ECO:0000256" key="2">
    <source>
        <dbReference type="ARBA" id="ARBA00022516"/>
    </source>
</evidence>
<dbReference type="Gene3D" id="3.40.50.1970">
    <property type="match status" value="1"/>
</dbReference>
<keyword evidence="4 11" id="KW-0479">Metal-binding</keyword>
<keyword evidence="7 11" id="KW-0520">NAD</keyword>
<dbReference type="GO" id="GO:0006650">
    <property type="term" value="P:glycerophospholipid metabolic process"/>
    <property type="evidence" value="ECO:0007669"/>
    <property type="project" value="UniProtKB-UniRule"/>
</dbReference>
<dbReference type="InterPro" id="IPR023003">
    <property type="entry name" value="G1P_dehydrogenase_bac"/>
</dbReference>
<dbReference type="PANTHER" id="PTHR43616:SF5">
    <property type="entry name" value="GLYCEROL DEHYDROGENASE 1"/>
    <property type="match status" value="1"/>
</dbReference>
<keyword evidence="2 11" id="KW-0444">Lipid biosynthesis</keyword>
<dbReference type="GO" id="GO:0050492">
    <property type="term" value="F:glycerol-1-phosphate dehydrogenase [NAD(P)+] activity"/>
    <property type="evidence" value="ECO:0007669"/>
    <property type="project" value="UniProtKB-UniRule"/>
</dbReference>
<keyword evidence="9 11" id="KW-0594">Phospholipid biosynthesis</keyword>
<dbReference type="InterPro" id="IPR016205">
    <property type="entry name" value="Glycerol_DH"/>
</dbReference>
<evidence type="ECO:0000313" key="12">
    <source>
        <dbReference type="EMBL" id="OLF96608.1"/>
    </source>
</evidence>
<evidence type="ECO:0000256" key="3">
    <source>
        <dbReference type="ARBA" id="ARBA00022596"/>
    </source>
</evidence>
<feature type="binding site" evidence="11">
    <location>
        <position position="272"/>
    </location>
    <ligand>
        <name>Ni(2+)</name>
        <dbReference type="ChEBI" id="CHEBI:49786"/>
        <note>catalytic</note>
    </ligand>
</feature>
<dbReference type="SUPFAM" id="SSF56796">
    <property type="entry name" value="Dehydroquinate synthase-like"/>
    <property type="match status" value="1"/>
</dbReference>
<comment type="subunit">
    <text evidence="11">Homodimer.</text>
</comment>
<organism evidence="12 13">
    <name type="scientific">Bacillus paralicheniformis</name>
    <dbReference type="NCBI Taxonomy" id="1648923"/>
    <lineage>
        <taxon>Bacteria</taxon>
        <taxon>Bacillati</taxon>
        <taxon>Bacillota</taxon>
        <taxon>Bacilli</taxon>
        <taxon>Bacillales</taxon>
        <taxon>Bacillaceae</taxon>
        <taxon>Bacillus</taxon>
    </lineage>
</organism>
<dbReference type="InterPro" id="IPR032837">
    <property type="entry name" value="G1PDH"/>
</dbReference>
<evidence type="ECO:0000256" key="1">
    <source>
        <dbReference type="ARBA" id="ARBA00022490"/>
    </source>
</evidence>
<feature type="binding site" evidence="11">
    <location>
        <position position="276"/>
    </location>
    <ligand>
        <name>substrate</name>
    </ligand>
</feature>
<comment type="similarity">
    <text evidence="11">Belongs to the glycerol-1-phosphate dehydrogenase family.</text>
</comment>
<dbReference type="Gene3D" id="1.20.1090.10">
    <property type="entry name" value="Dehydroquinate synthase-like - alpha domain"/>
    <property type="match status" value="1"/>
</dbReference>
<evidence type="ECO:0000256" key="9">
    <source>
        <dbReference type="ARBA" id="ARBA00023209"/>
    </source>
</evidence>
<comment type="catalytic activity">
    <reaction evidence="11">
        <text>sn-glycerol 1-phosphate + NADP(+) = dihydroxyacetone phosphate + NADPH + H(+)</text>
        <dbReference type="Rhea" id="RHEA:21416"/>
        <dbReference type="ChEBI" id="CHEBI:15378"/>
        <dbReference type="ChEBI" id="CHEBI:57642"/>
        <dbReference type="ChEBI" id="CHEBI:57685"/>
        <dbReference type="ChEBI" id="CHEBI:57783"/>
        <dbReference type="ChEBI" id="CHEBI:58349"/>
        <dbReference type="EC" id="1.1.1.261"/>
    </reaction>
</comment>
<feature type="binding site" evidence="11">
    <location>
        <position position="192"/>
    </location>
    <ligand>
        <name>Ni(2+)</name>
        <dbReference type="ChEBI" id="CHEBI:49786"/>
        <note>catalytic</note>
    </ligand>
</feature>
<keyword evidence="10 11" id="KW-1208">Phospholipid metabolism</keyword>
<comment type="caution">
    <text evidence="11">Lacks conserved residue(s) required for the propagation of feature annotation.</text>
</comment>
<dbReference type="Proteomes" id="UP000185604">
    <property type="component" value="Unassembled WGS sequence"/>
</dbReference>
<keyword evidence="6 11" id="KW-0560">Oxidoreductase</keyword>
<dbReference type="AlphaFoldDB" id="A0A7Z0X085"/>
<keyword evidence="8 11" id="KW-0443">Lipid metabolism</keyword>
<dbReference type="PANTHER" id="PTHR43616">
    <property type="entry name" value="GLYCEROL DEHYDROGENASE"/>
    <property type="match status" value="1"/>
</dbReference>
<evidence type="ECO:0000313" key="13">
    <source>
        <dbReference type="Proteomes" id="UP000185604"/>
    </source>
</evidence>
<evidence type="ECO:0000256" key="6">
    <source>
        <dbReference type="ARBA" id="ARBA00023002"/>
    </source>
</evidence>
<keyword evidence="3 11" id="KW-0533">Nickel</keyword>
<dbReference type="GO" id="GO:0046872">
    <property type="term" value="F:metal ion binding"/>
    <property type="evidence" value="ECO:0007669"/>
    <property type="project" value="UniProtKB-KW"/>
</dbReference>
<comment type="caution">
    <text evidence="12">The sequence shown here is derived from an EMBL/GenBank/DDBJ whole genome shotgun (WGS) entry which is preliminary data.</text>
</comment>
<keyword evidence="5 11" id="KW-0521">NADP</keyword>
<evidence type="ECO:0000256" key="4">
    <source>
        <dbReference type="ARBA" id="ARBA00022723"/>
    </source>
</evidence>
<accession>A0A7Z0X085</accession>
<sequence>MKDLISYVKDTLGACECGAVHHPLTVEKIAIGGKAVEQELPAFVKSASYKKAAVIYDETTGRIAGKRIAALLEETAETVQVLLEANEAGDVTADEQTLVSALIGVLIDADVLIAAGAGTIHDIVRFCAYQRGIPFISVPMAPSVDGFTSAGAPLILKGKKQTVQTTAPIALFADLELLCQAPQNMIAAGFGDMLGKETSLADWEISRLLADEPYCPAASRLTREALDQCLDRKDDIAAKTRDGIKKLMESLILSGLVMLVLDHSRPASGGEHHLSHYLEMKALENNKRQVLHGAKVGCSAIMLTDIYRSLIGTSLGDQHAEQAIRSVYEKLPDGKKMAEWMRRIGGPVSFKELDVEEELVREALAYAHQLRDRYTGLKIINQYGLLPGLLGKGPGVKGVKM</sequence>
<dbReference type="EMBL" id="LKPO01000004">
    <property type="protein sequence ID" value="OLF96608.1"/>
    <property type="molecule type" value="Genomic_DNA"/>
</dbReference>
<comment type="subcellular location">
    <subcellularLocation>
        <location evidence="11">Cytoplasm</location>
    </subcellularLocation>
</comment>
<feature type="binding site" evidence="11">
    <location>
        <position position="145"/>
    </location>
    <ligand>
        <name>substrate</name>
    </ligand>
</feature>
<dbReference type="RefSeq" id="WP_075212764.1">
    <property type="nucleotide sequence ID" value="NZ_LKPO01000004.1"/>
</dbReference>
<dbReference type="Pfam" id="PF13685">
    <property type="entry name" value="Fe-ADH_2"/>
    <property type="match status" value="1"/>
</dbReference>
<keyword evidence="1 11" id="KW-0963">Cytoplasm</keyword>
<evidence type="ECO:0000256" key="7">
    <source>
        <dbReference type="ARBA" id="ARBA00023027"/>
    </source>
</evidence>